<organism evidence="2 3">
    <name type="scientific">Littorina saxatilis</name>
    <dbReference type="NCBI Taxonomy" id="31220"/>
    <lineage>
        <taxon>Eukaryota</taxon>
        <taxon>Metazoa</taxon>
        <taxon>Spiralia</taxon>
        <taxon>Lophotrochozoa</taxon>
        <taxon>Mollusca</taxon>
        <taxon>Gastropoda</taxon>
        <taxon>Caenogastropoda</taxon>
        <taxon>Littorinimorpha</taxon>
        <taxon>Littorinoidea</taxon>
        <taxon>Littorinidae</taxon>
        <taxon>Littorina</taxon>
    </lineage>
</organism>
<dbReference type="EMBL" id="JBAMIC010000001">
    <property type="protein sequence ID" value="KAK7115675.1"/>
    <property type="molecule type" value="Genomic_DNA"/>
</dbReference>
<gene>
    <name evidence="2" type="ORF">V1264_001502</name>
</gene>
<keyword evidence="1" id="KW-0812">Transmembrane</keyword>
<reference evidence="2 3" key="1">
    <citation type="submission" date="2024-02" db="EMBL/GenBank/DDBJ databases">
        <title>Chromosome-scale genome assembly of the rough periwinkle Littorina saxatilis.</title>
        <authorList>
            <person name="De Jode A."/>
            <person name="Faria R."/>
            <person name="Formenti G."/>
            <person name="Sims Y."/>
            <person name="Smith T.P."/>
            <person name="Tracey A."/>
            <person name="Wood J.M.D."/>
            <person name="Zagrodzka Z.B."/>
            <person name="Johannesson K."/>
            <person name="Butlin R.K."/>
            <person name="Leder E.H."/>
        </authorList>
    </citation>
    <scope>NUCLEOTIDE SEQUENCE [LARGE SCALE GENOMIC DNA]</scope>
    <source>
        <strain evidence="2">Snail1</strain>
        <tissue evidence="2">Muscle</tissue>
    </source>
</reference>
<comment type="caution">
    <text evidence="2">The sequence shown here is derived from an EMBL/GenBank/DDBJ whole genome shotgun (WGS) entry which is preliminary data.</text>
</comment>
<feature type="transmembrane region" description="Helical" evidence="1">
    <location>
        <begin position="55"/>
        <end position="77"/>
    </location>
</feature>
<keyword evidence="1" id="KW-1133">Transmembrane helix</keyword>
<evidence type="ECO:0000313" key="3">
    <source>
        <dbReference type="Proteomes" id="UP001374579"/>
    </source>
</evidence>
<sequence length="205" mass="23445">MQPQQQGSETRSTRSKTYKKELEEYDNRFAEIEFRALRAYLMNYSESAYYEGRSATMVMISSCLFAVAILGGIYFLCGKEFEKAATLLGSFGSFSGCLRWLANGQNEFLPSLDARAQKHVSAGAEMTRIHRLAKLYRSQLHTGAAPADSTRWETQYKELLSAYKEASSYSVIREKAYQKYNRVELVRTEQKKRQGQVTDYLATRA</sequence>
<dbReference type="Proteomes" id="UP001374579">
    <property type="component" value="Unassembled WGS sequence"/>
</dbReference>
<keyword evidence="1" id="KW-0472">Membrane</keyword>
<evidence type="ECO:0000256" key="1">
    <source>
        <dbReference type="SAM" id="Phobius"/>
    </source>
</evidence>
<keyword evidence="3" id="KW-1185">Reference proteome</keyword>
<evidence type="ECO:0000313" key="2">
    <source>
        <dbReference type="EMBL" id="KAK7115676.1"/>
    </source>
</evidence>
<name>A0AAN9BZL2_9CAEN</name>
<dbReference type="AlphaFoldDB" id="A0AAN9BZL2"/>
<accession>A0AAN9BZL2</accession>
<dbReference type="EMBL" id="JBAMIC010000001">
    <property type="protein sequence ID" value="KAK7115676.1"/>
    <property type="molecule type" value="Genomic_DNA"/>
</dbReference>
<protein>
    <submittedName>
        <fullName evidence="2">Uncharacterized protein</fullName>
    </submittedName>
</protein>
<proteinExistence type="predicted"/>